<evidence type="ECO:0000256" key="4">
    <source>
        <dbReference type="ARBA" id="ARBA00022519"/>
    </source>
</evidence>
<name>A0AA88R3W6_9ASTE</name>
<evidence type="ECO:0000256" key="2">
    <source>
        <dbReference type="ARBA" id="ARBA00022448"/>
    </source>
</evidence>
<evidence type="ECO:0000256" key="3">
    <source>
        <dbReference type="ARBA" id="ARBA00022475"/>
    </source>
</evidence>
<organism evidence="9 10">
    <name type="scientific">Escallonia rubra</name>
    <dbReference type="NCBI Taxonomy" id="112253"/>
    <lineage>
        <taxon>Eukaryota</taxon>
        <taxon>Viridiplantae</taxon>
        <taxon>Streptophyta</taxon>
        <taxon>Embryophyta</taxon>
        <taxon>Tracheophyta</taxon>
        <taxon>Spermatophyta</taxon>
        <taxon>Magnoliopsida</taxon>
        <taxon>eudicotyledons</taxon>
        <taxon>Gunneridae</taxon>
        <taxon>Pentapetalae</taxon>
        <taxon>asterids</taxon>
        <taxon>campanulids</taxon>
        <taxon>Escalloniales</taxon>
        <taxon>Escalloniaceae</taxon>
        <taxon>Escallonia</taxon>
    </lineage>
</organism>
<keyword evidence="5 8" id="KW-0812">Transmembrane</keyword>
<protein>
    <recommendedName>
        <fullName evidence="11">Tryptophan/tyrosine permease</fullName>
    </recommendedName>
</protein>
<dbReference type="InterPro" id="IPR018227">
    <property type="entry name" value="Amino_acid_transport_2"/>
</dbReference>
<dbReference type="Pfam" id="PF03222">
    <property type="entry name" value="Trp_Tyr_perm"/>
    <property type="match status" value="1"/>
</dbReference>
<dbReference type="Proteomes" id="UP001187471">
    <property type="component" value="Unassembled WGS sequence"/>
</dbReference>
<sequence>MAFSCSCCLGIQKIPVTSPMRDPSFSSSVSLRHMLRPRTSFHHCRFPPPKRTIPISIRKILWRRHSAGEEAQVEAKADGSEEPEFERLFSNLNKATLKREPGSLSSSILLVAGTTVGAGILAIPAVTQEAGFLASAVTCVGCWIFMVSMARRTLGTAGVQTAWSLLVSRRKVCCVLIASPREAAELGEKAASQRLIGAVNGLLVFGIIISFTALVIKRRAALLLPKAVASGDLHWDALLKANLEAVPGSIPIVALSFVYQ</sequence>
<keyword evidence="7 8" id="KW-0472">Membrane</keyword>
<keyword evidence="10" id="KW-1185">Reference proteome</keyword>
<evidence type="ECO:0000256" key="8">
    <source>
        <dbReference type="SAM" id="Phobius"/>
    </source>
</evidence>
<evidence type="ECO:0000256" key="7">
    <source>
        <dbReference type="ARBA" id="ARBA00023136"/>
    </source>
</evidence>
<gene>
    <name evidence="9" type="ORF">RJ640_011707</name>
</gene>
<evidence type="ECO:0000313" key="10">
    <source>
        <dbReference type="Proteomes" id="UP001187471"/>
    </source>
</evidence>
<comment type="subcellular location">
    <subcellularLocation>
        <location evidence="1">Cell inner membrane</location>
        <topology evidence="1">Multi-pass membrane protein</topology>
    </subcellularLocation>
</comment>
<keyword evidence="6 8" id="KW-1133">Transmembrane helix</keyword>
<dbReference type="EMBL" id="JAVXUO010001599">
    <property type="protein sequence ID" value="KAK2980727.1"/>
    <property type="molecule type" value="Genomic_DNA"/>
</dbReference>
<feature type="transmembrane region" description="Helical" evidence="8">
    <location>
        <begin position="195"/>
        <end position="216"/>
    </location>
</feature>
<dbReference type="AlphaFoldDB" id="A0AA88R3W6"/>
<keyword evidence="4" id="KW-0997">Cell inner membrane</keyword>
<reference evidence="9" key="1">
    <citation type="submission" date="2022-12" db="EMBL/GenBank/DDBJ databases">
        <title>Draft genome assemblies for two species of Escallonia (Escalloniales).</title>
        <authorList>
            <person name="Chanderbali A."/>
            <person name="Dervinis C."/>
            <person name="Anghel I."/>
            <person name="Soltis D."/>
            <person name="Soltis P."/>
            <person name="Zapata F."/>
        </authorList>
    </citation>
    <scope>NUCLEOTIDE SEQUENCE</scope>
    <source>
        <strain evidence="9">UCBG92.1500</strain>
        <tissue evidence="9">Leaf</tissue>
    </source>
</reference>
<evidence type="ECO:0000256" key="6">
    <source>
        <dbReference type="ARBA" id="ARBA00022989"/>
    </source>
</evidence>
<comment type="caution">
    <text evidence="9">The sequence shown here is derived from an EMBL/GenBank/DDBJ whole genome shotgun (WGS) entry which is preliminary data.</text>
</comment>
<dbReference type="PANTHER" id="PTHR32195:SF26">
    <property type="entry name" value="TRYPTOPHAN OR TYROSINE TRANSPORTER PROTEIN"/>
    <property type="match status" value="1"/>
</dbReference>
<keyword evidence="2" id="KW-0813">Transport</keyword>
<evidence type="ECO:0000256" key="1">
    <source>
        <dbReference type="ARBA" id="ARBA00004429"/>
    </source>
</evidence>
<proteinExistence type="predicted"/>
<dbReference type="PANTHER" id="PTHR32195">
    <property type="entry name" value="OS07G0662800 PROTEIN"/>
    <property type="match status" value="1"/>
</dbReference>
<dbReference type="GO" id="GO:0005886">
    <property type="term" value="C:plasma membrane"/>
    <property type="evidence" value="ECO:0007669"/>
    <property type="project" value="UniProtKB-SubCell"/>
</dbReference>
<evidence type="ECO:0000256" key="5">
    <source>
        <dbReference type="ARBA" id="ARBA00022692"/>
    </source>
</evidence>
<feature type="transmembrane region" description="Helical" evidence="8">
    <location>
        <begin position="132"/>
        <end position="150"/>
    </location>
</feature>
<evidence type="ECO:0000313" key="9">
    <source>
        <dbReference type="EMBL" id="KAK2980727.1"/>
    </source>
</evidence>
<feature type="non-terminal residue" evidence="9">
    <location>
        <position position="1"/>
    </location>
</feature>
<keyword evidence="3" id="KW-1003">Cell membrane</keyword>
<feature type="transmembrane region" description="Helical" evidence="8">
    <location>
        <begin position="108"/>
        <end position="126"/>
    </location>
</feature>
<accession>A0AA88R3W6</accession>
<evidence type="ECO:0008006" key="11">
    <source>
        <dbReference type="Google" id="ProtNLM"/>
    </source>
</evidence>
<dbReference type="GO" id="GO:0003333">
    <property type="term" value="P:amino acid transmembrane transport"/>
    <property type="evidence" value="ECO:0007669"/>
    <property type="project" value="InterPro"/>
</dbReference>